<sequence length="1005" mass="109818">MRLPCLLFALLLLGLVCDIIDAQGLRKRRQAACSTATTSGSLSPLYLLTAGAHGTASYHHVLTTVNSASGWTYNSTLAATALTAVPSDCPSSCLQQLTLYQITAQPLFGIGSTKIDYVDAFNDGDESFLKLQGYSQIARPAGSNTIYCAKQKDSCGATVPIYRHNEMLINIDHLITTSAIYPGYVADYFGLPICYAWTTDTSTTISSTAATATSSNCTAKLLPFYRYDLPTTGARGLHDKYDTALSSSAVPSGYAYDTVHGCVLTSNVGCSCTLTQLHVFYKDDTFWNVKNYITTIGTDPLTWGYTEDTTQSLWCVPASSTSGTCGATVLIQRYYNGIDIDHALGVQLDTTLTLNGYGLDLPFMGGDQCYVWDISMCSTTATTSTTSDCTTYLSAFYRYDLPTTDALTPGLHDKYDTALSLSEVPAGYNYDTVHGCILKNNVGCSCTLTQLHVYYKYDTFWKVKNYITTIGTDPETWGYTEDTTQSLWCVPATSTSGTCGATVLIQRYYNAIDIDHALGVQLDTTLTLKGYGLDIPFMGGDQCYVWDISMCTTTATTSTSSDCTSYLSAFYRYDLPTTGARGLHDKYDTALSSSAVPSGYAYDTVHGCILKNNAGCSCTLTQLHVFYKYDTFWNVKNYITTIGTDPLTWGYTEDSTQSLWCVPATSTSGTCGATVLIQRYYNGIDIDHALGVQLDTTLTLNGYGLDLPFMGGSQCYVWDISMCSTTATTSTTSDCTTYLSAFYRYDLPTTDALTPGLHDKYDTALSLSEVPAGYNYDTVHGCILKNNFGCSCTLVQLHVYYKDDTIWKVKNYITTIGTDPITWGYTEDTTQSLWCVPATSTSGTCGATVLIQRYYNLLDVDHALGVQLDTTLTLNGYGLDLPFMGGSQCYVWDISMCSTAATTSVTSDCTSYLTAFYRYDLPTTDARGLHDKYDTALSLSEVPSGYAYDTVHGCVLKNNAGCSCTLTQLHVFYKYDTFWNVKNYITTIGTDPLTWGYTEDTTQSL</sequence>
<evidence type="ECO:0000313" key="3">
    <source>
        <dbReference type="WBParaSite" id="PSAMB.scaffold4667size13919.g24860.t1"/>
    </source>
</evidence>
<evidence type="ECO:0000313" key="2">
    <source>
        <dbReference type="Proteomes" id="UP000887566"/>
    </source>
</evidence>
<keyword evidence="1" id="KW-0732">Signal</keyword>
<keyword evidence="2" id="KW-1185">Reference proteome</keyword>
<evidence type="ECO:0000256" key="1">
    <source>
        <dbReference type="SAM" id="SignalP"/>
    </source>
</evidence>
<accession>A0A914WPD8</accession>
<reference evidence="3" key="1">
    <citation type="submission" date="2022-11" db="UniProtKB">
        <authorList>
            <consortium name="WormBaseParasite"/>
        </authorList>
    </citation>
    <scope>IDENTIFICATION</scope>
</reference>
<feature type="chain" id="PRO_5037010932" evidence="1">
    <location>
        <begin position="23"/>
        <end position="1005"/>
    </location>
</feature>
<name>A0A914WPD8_9BILA</name>
<dbReference type="WBParaSite" id="PSAMB.scaffold4667size13919.g24860.t1">
    <property type="protein sequence ID" value="PSAMB.scaffold4667size13919.g24860.t1"/>
    <property type="gene ID" value="PSAMB.scaffold4667size13919.g24860"/>
</dbReference>
<feature type="signal peptide" evidence="1">
    <location>
        <begin position="1"/>
        <end position="22"/>
    </location>
</feature>
<proteinExistence type="predicted"/>
<organism evidence="2 3">
    <name type="scientific">Plectus sambesii</name>
    <dbReference type="NCBI Taxonomy" id="2011161"/>
    <lineage>
        <taxon>Eukaryota</taxon>
        <taxon>Metazoa</taxon>
        <taxon>Ecdysozoa</taxon>
        <taxon>Nematoda</taxon>
        <taxon>Chromadorea</taxon>
        <taxon>Plectida</taxon>
        <taxon>Plectina</taxon>
        <taxon>Plectoidea</taxon>
        <taxon>Plectidae</taxon>
        <taxon>Plectus</taxon>
    </lineage>
</organism>
<dbReference type="AlphaFoldDB" id="A0A914WPD8"/>
<protein>
    <submittedName>
        <fullName evidence="3">Membrane-associated protein</fullName>
    </submittedName>
</protein>
<dbReference type="Proteomes" id="UP000887566">
    <property type="component" value="Unplaced"/>
</dbReference>